<dbReference type="SMART" id="SM00226">
    <property type="entry name" value="LMWPc"/>
    <property type="match status" value="1"/>
</dbReference>
<name>A0A100W8M6_MYCCR</name>
<dbReference type="InterPro" id="IPR023485">
    <property type="entry name" value="Ptyr_pPase"/>
</dbReference>
<sequence>MCTGNICRSPTAERLAAELAATREIPQFVASSAGTHAMIGYPVHVEAARVIRDLGGDPADFAARQLTPAIANGVDLVLTMTTAHRNSVLELAPRQFRRTFTLGEAALLATEHEQATVTDLAGLRPHLAGRRVAEIADPIGHDREYFEEVGVQIARLLPAVLDLCRRTAAPAGD</sequence>
<proteinExistence type="predicted"/>
<dbReference type="PANTHER" id="PTHR11717:SF31">
    <property type="entry name" value="LOW MOLECULAR WEIGHT PROTEIN-TYROSINE-PHOSPHATASE ETP-RELATED"/>
    <property type="match status" value="1"/>
</dbReference>
<gene>
    <name evidence="2" type="ORF">RMCC_0668</name>
</gene>
<dbReference type="STRING" id="228230.RMCC_0668"/>
<dbReference type="InterPro" id="IPR050438">
    <property type="entry name" value="LMW_PTPase"/>
</dbReference>
<dbReference type="RefSeq" id="WP_234811677.1">
    <property type="nucleotide sequence ID" value="NZ_BCSY01000021.1"/>
</dbReference>
<feature type="domain" description="Phosphotyrosine protein phosphatase I" evidence="1">
    <location>
        <begin position="1"/>
        <end position="163"/>
    </location>
</feature>
<dbReference type="Gene3D" id="3.40.50.2300">
    <property type="match status" value="1"/>
</dbReference>
<organism evidence="2 3">
    <name type="scientific">Mycolicibacterium canariasense</name>
    <name type="common">Mycobacterium canariasense</name>
    <dbReference type="NCBI Taxonomy" id="228230"/>
    <lineage>
        <taxon>Bacteria</taxon>
        <taxon>Bacillati</taxon>
        <taxon>Actinomycetota</taxon>
        <taxon>Actinomycetes</taxon>
        <taxon>Mycobacteriales</taxon>
        <taxon>Mycobacteriaceae</taxon>
        <taxon>Mycolicibacterium</taxon>
    </lineage>
</organism>
<reference evidence="3" key="1">
    <citation type="journal article" date="2016" name="Genome Announc.">
        <title>Draft Genome Sequences of Five Rapidly Growing Mycobacterium Species, M. thermoresistibile, M. fortuitum subsp. acetamidolyticum, M. canariasense, M. brisbanense, and M. novocastrense.</title>
        <authorList>
            <person name="Katahira K."/>
            <person name="Ogura Y."/>
            <person name="Gotoh Y."/>
            <person name="Hayashi T."/>
        </authorList>
    </citation>
    <scope>NUCLEOTIDE SEQUENCE [LARGE SCALE GENOMIC DNA]</scope>
    <source>
        <strain evidence="3">JCM15298</strain>
    </source>
</reference>
<dbReference type="Pfam" id="PF01451">
    <property type="entry name" value="LMWPc"/>
    <property type="match status" value="1"/>
</dbReference>
<reference evidence="3" key="2">
    <citation type="submission" date="2016-02" db="EMBL/GenBank/DDBJ databases">
        <title>Draft genome sequence of five rapidly growing Mycobacterium species.</title>
        <authorList>
            <person name="Katahira K."/>
            <person name="Gotou Y."/>
            <person name="Iida K."/>
            <person name="Ogura Y."/>
            <person name="Hayashi T."/>
        </authorList>
    </citation>
    <scope>NUCLEOTIDE SEQUENCE [LARGE SCALE GENOMIC DNA]</scope>
    <source>
        <strain evidence="3">JCM15298</strain>
    </source>
</reference>
<dbReference type="Proteomes" id="UP000069443">
    <property type="component" value="Unassembled WGS sequence"/>
</dbReference>
<dbReference type="SUPFAM" id="SSF52788">
    <property type="entry name" value="Phosphotyrosine protein phosphatases I"/>
    <property type="match status" value="1"/>
</dbReference>
<dbReference type="PANTHER" id="PTHR11717">
    <property type="entry name" value="LOW MOLECULAR WEIGHT PROTEIN TYROSINE PHOSPHATASE"/>
    <property type="match status" value="1"/>
</dbReference>
<dbReference type="AlphaFoldDB" id="A0A100W8M6"/>
<protein>
    <submittedName>
        <fullName evidence="2">Protein tyrosine phosphatase</fullName>
    </submittedName>
</protein>
<accession>A0A100W8M6</accession>
<evidence type="ECO:0000313" key="2">
    <source>
        <dbReference type="EMBL" id="GAS93702.1"/>
    </source>
</evidence>
<evidence type="ECO:0000259" key="1">
    <source>
        <dbReference type="SMART" id="SM00226"/>
    </source>
</evidence>
<dbReference type="EMBL" id="BCSY01000021">
    <property type="protein sequence ID" value="GAS93702.1"/>
    <property type="molecule type" value="Genomic_DNA"/>
</dbReference>
<dbReference type="GO" id="GO:0004725">
    <property type="term" value="F:protein tyrosine phosphatase activity"/>
    <property type="evidence" value="ECO:0007669"/>
    <property type="project" value="TreeGrafter"/>
</dbReference>
<evidence type="ECO:0000313" key="3">
    <source>
        <dbReference type="Proteomes" id="UP000069443"/>
    </source>
</evidence>
<dbReference type="InterPro" id="IPR036196">
    <property type="entry name" value="Ptyr_pPase_sf"/>
</dbReference>
<keyword evidence="3" id="KW-1185">Reference proteome</keyword>
<comment type="caution">
    <text evidence="2">The sequence shown here is derived from an EMBL/GenBank/DDBJ whole genome shotgun (WGS) entry which is preliminary data.</text>
</comment>